<sequence length="83" mass="9511">MERAWFAAKRYGYGTGRAITWEGRVTIIVSMGIIVLTNLFMMWAKSIPIMVLSCVIDLVTVIVLLWICSVKTEGGWKWRWGDD</sequence>
<reference evidence="2" key="1">
    <citation type="submission" date="2020-04" db="EMBL/GenBank/DDBJ databases">
        <authorList>
            <person name="Sombolestani A."/>
        </authorList>
    </citation>
    <scope>NUCLEOTIDE SEQUENCE</scope>
    <source>
        <strain evidence="2">R71697</strain>
    </source>
</reference>
<evidence type="ECO:0000313" key="3">
    <source>
        <dbReference type="Proteomes" id="UP000661006"/>
    </source>
</evidence>
<name>A0A9Q2FLB4_GLUJA</name>
<evidence type="ECO:0000256" key="1">
    <source>
        <dbReference type="SAM" id="Phobius"/>
    </source>
</evidence>
<keyword evidence="1" id="KW-0472">Membrane</keyword>
<feature type="transmembrane region" description="Helical" evidence="1">
    <location>
        <begin position="21"/>
        <end position="43"/>
    </location>
</feature>
<accession>A0A9Q2FLB4</accession>
<gene>
    <name evidence="2" type="ORF">HKD32_09585</name>
</gene>
<reference evidence="2" key="2">
    <citation type="submission" date="2020-11" db="EMBL/GenBank/DDBJ databases">
        <title>Description of novel Gluconobacter species.</title>
        <authorList>
            <person name="Cleenwerck I."/>
            <person name="Cnockaert M."/>
            <person name="Borremans W."/>
            <person name="Wieme A.D."/>
            <person name="De Vuyst L."/>
            <person name="Vandamme P."/>
        </authorList>
    </citation>
    <scope>NUCLEOTIDE SEQUENCE</scope>
    <source>
        <strain evidence="2">R71697</strain>
    </source>
</reference>
<keyword evidence="1" id="KW-0812">Transmembrane</keyword>
<dbReference type="AlphaFoldDB" id="A0A9Q2FLB4"/>
<feature type="transmembrane region" description="Helical" evidence="1">
    <location>
        <begin position="49"/>
        <end position="70"/>
    </location>
</feature>
<keyword evidence="1" id="KW-1133">Transmembrane helix</keyword>
<dbReference type="RefSeq" id="WP_061932225.1">
    <property type="nucleotide sequence ID" value="NZ_JABCQN010000004.1"/>
</dbReference>
<evidence type="ECO:0000313" key="2">
    <source>
        <dbReference type="EMBL" id="MBF0871092.1"/>
    </source>
</evidence>
<organism evidence="2 3">
    <name type="scientific">Gluconobacter japonicus</name>
    <dbReference type="NCBI Taxonomy" id="376620"/>
    <lineage>
        <taxon>Bacteria</taxon>
        <taxon>Pseudomonadati</taxon>
        <taxon>Pseudomonadota</taxon>
        <taxon>Alphaproteobacteria</taxon>
        <taxon>Acetobacterales</taxon>
        <taxon>Acetobacteraceae</taxon>
        <taxon>Gluconobacter</taxon>
    </lineage>
</organism>
<comment type="caution">
    <text evidence="2">The sequence shown here is derived from an EMBL/GenBank/DDBJ whole genome shotgun (WGS) entry which is preliminary data.</text>
</comment>
<dbReference type="Proteomes" id="UP000661006">
    <property type="component" value="Unassembled WGS sequence"/>
</dbReference>
<dbReference type="EMBL" id="JABCQN010000004">
    <property type="protein sequence ID" value="MBF0871092.1"/>
    <property type="molecule type" value="Genomic_DNA"/>
</dbReference>
<proteinExistence type="predicted"/>
<protein>
    <submittedName>
        <fullName evidence="2">Uncharacterized protein</fullName>
    </submittedName>
</protein>
<dbReference type="GeneID" id="81474947"/>